<keyword evidence="2" id="KW-1185">Reference proteome</keyword>
<sequence>MDNLPRLRLSSAHFQLVLWLLKECGVTHVPSYSAFRKMQENLNKICGDEPKHFKSLFNNHFYVNDPSAAIKRNFANPHVASHMNFYPEVTSGPVSEVWQCERWKLSHFTDAFRLTYMFGPCSSLLEVDNLQLSQVAVM</sequence>
<dbReference type="Proteomes" id="UP000297245">
    <property type="component" value="Unassembled WGS sequence"/>
</dbReference>
<dbReference type="OrthoDB" id="2689033at2759"/>
<dbReference type="AlphaFoldDB" id="A0A4S8KN52"/>
<evidence type="ECO:0000313" key="1">
    <source>
        <dbReference type="EMBL" id="THU77037.1"/>
    </source>
</evidence>
<accession>A0A4S8KN52</accession>
<gene>
    <name evidence="1" type="ORF">K435DRAFT_703285</name>
</gene>
<protein>
    <submittedName>
        <fullName evidence="1">Uncharacterized protein</fullName>
    </submittedName>
</protein>
<name>A0A4S8KN52_DENBC</name>
<proteinExistence type="predicted"/>
<dbReference type="EMBL" id="ML180586">
    <property type="protein sequence ID" value="THU77037.1"/>
    <property type="molecule type" value="Genomic_DNA"/>
</dbReference>
<evidence type="ECO:0000313" key="2">
    <source>
        <dbReference type="Proteomes" id="UP000297245"/>
    </source>
</evidence>
<reference evidence="1 2" key="1">
    <citation type="journal article" date="2019" name="Nat. Ecol. Evol.">
        <title>Megaphylogeny resolves global patterns of mushroom evolution.</title>
        <authorList>
            <person name="Varga T."/>
            <person name="Krizsan K."/>
            <person name="Foldi C."/>
            <person name="Dima B."/>
            <person name="Sanchez-Garcia M."/>
            <person name="Sanchez-Ramirez S."/>
            <person name="Szollosi G.J."/>
            <person name="Szarkandi J.G."/>
            <person name="Papp V."/>
            <person name="Albert L."/>
            <person name="Andreopoulos W."/>
            <person name="Angelini C."/>
            <person name="Antonin V."/>
            <person name="Barry K.W."/>
            <person name="Bougher N.L."/>
            <person name="Buchanan P."/>
            <person name="Buyck B."/>
            <person name="Bense V."/>
            <person name="Catcheside P."/>
            <person name="Chovatia M."/>
            <person name="Cooper J."/>
            <person name="Damon W."/>
            <person name="Desjardin D."/>
            <person name="Finy P."/>
            <person name="Geml J."/>
            <person name="Haridas S."/>
            <person name="Hughes K."/>
            <person name="Justo A."/>
            <person name="Karasinski D."/>
            <person name="Kautmanova I."/>
            <person name="Kiss B."/>
            <person name="Kocsube S."/>
            <person name="Kotiranta H."/>
            <person name="LaButti K.M."/>
            <person name="Lechner B.E."/>
            <person name="Liimatainen K."/>
            <person name="Lipzen A."/>
            <person name="Lukacs Z."/>
            <person name="Mihaltcheva S."/>
            <person name="Morgado L.N."/>
            <person name="Niskanen T."/>
            <person name="Noordeloos M.E."/>
            <person name="Ohm R.A."/>
            <person name="Ortiz-Santana B."/>
            <person name="Ovrebo C."/>
            <person name="Racz N."/>
            <person name="Riley R."/>
            <person name="Savchenko A."/>
            <person name="Shiryaev A."/>
            <person name="Soop K."/>
            <person name="Spirin V."/>
            <person name="Szebenyi C."/>
            <person name="Tomsovsky M."/>
            <person name="Tulloss R.E."/>
            <person name="Uehling J."/>
            <person name="Grigoriev I.V."/>
            <person name="Vagvolgyi C."/>
            <person name="Papp T."/>
            <person name="Martin F.M."/>
            <person name="Miettinen O."/>
            <person name="Hibbett D.S."/>
            <person name="Nagy L.G."/>
        </authorList>
    </citation>
    <scope>NUCLEOTIDE SEQUENCE [LARGE SCALE GENOMIC DNA]</scope>
    <source>
        <strain evidence="1 2">CBS 962.96</strain>
    </source>
</reference>
<organism evidence="1 2">
    <name type="scientific">Dendrothele bispora (strain CBS 962.96)</name>
    <dbReference type="NCBI Taxonomy" id="1314807"/>
    <lineage>
        <taxon>Eukaryota</taxon>
        <taxon>Fungi</taxon>
        <taxon>Dikarya</taxon>
        <taxon>Basidiomycota</taxon>
        <taxon>Agaricomycotina</taxon>
        <taxon>Agaricomycetes</taxon>
        <taxon>Agaricomycetidae</taxon>
        <taxon>Agaricales</taxon>
        <taxon>Agaricales incertae sedis</taxon>
        <taxon>Dendrothele</taxon>
    </lineage>
</organism>